<comment type="similarity">
    <text evidence="2 7">Belongs to the PRP38 family.</text>
</comment>
<organism evidence="9 10">
    <name type="scientific">Malassezia psittaci</name>
    <dbReference type="NCBI Taxonomy" id="1821823"/>
    <lineage>
        <taxon>Eukaryota</taxon>
        <taxon>Fungi</taxon>
        <taxon>Dikarya</taxon>
        <taxon>Basidiomycota</taxon>
        <taxon>Ustilaginomycotina</taxon>
        <taxon>Malasseziomycetes</taxon>
        <taxon>Malasseziales</taxon>
        <taxon>Malasseziaceae</taxon>
        <taxon>Malassezia</taxon>
    </lineage>
</organism>
<keyword evidence="5 7" id="KW-0508">mRNA splicing</keyword>
<dbReference type="Pfam" id="PF03371">
    <property type="entry name" value="PRP38"/>
    <property type="match status" value="1"/>
</dbReference>
<feature type="compositionally biased region" description="Basic and acidic residues" evidence="8">
    <location>
        <begin position="285"/>
        <end position="296"/>
    </location>
</feature>
<feature type="compositionally biased region" description="Polar residues" evidence="8">
    <location>
        <begin position="223"/>
        <end position="236"/>
    </location>
</feature>
<keyword evidence="6 7" id="KW-0539">Nucleus</keyword>
<dbReference type="AlphaFoldDB" id="A0AAF0JEH6"/>
<dbReference type="GO" id="GO:0005681">
    <property type="term" value="C:spliceosomal complex"/>
    <property type="evidence" value="ECO:0007669"/>
    <property type="project" value="UniProtKB-KW"/>
</dbReference>
<feature type="region of interest" description="Disordered" evidence="8">
    <location>
        <begin position="194"/>
        <end position="350"/>
    </location>
</feature>
<evidence type="ECO:0000256" key="4">
    <source>
        <dbReference type="ARBA" id="ARBA00022728"/>
    </source>
</evidence>
<keyword evidence="4 7" id="KW-0747">Spliceosome</keyword>
<dbReference type="PANTHER" id="PTHR23142">
    <property type="entry name" value="PRE-MRNA-SPLICING FACTOR 38A-RELATED"/>
    <property type="match status" value="1"/>
</dbReference>
<evidence type="ECO:0000256" key="2">
    <source>
        <dbReference type="ARBA" id="ARBA00006164"/>
    </source>
</evidence>
<evidence type="ECO:0000313" key="10">
    <source>
        <dbReference type="Proteomes" id="UP001214628"/>
    </source>
</evidence>
<evidence type="ECO:0000256" key="6">
    <source>
        <dbReference type="ARBA" id="ARBA00023242"/>
    </source>
</evidence>
<sequence length="350" mass="39687">MANTTVRGAQTVHGTNPQFLIERVVRARIYDSMYWKQDCFALNATSLLDKAVDLEYVGGTYGMLRPSPFLCLVCKLLQIQPEREIVLEYLAASDLKYLRALAAMYIRMTFSSIDVYELLEPLLNDYHKLRYRDTTGNFSLTYMDEFVDQLLSEERVCDLILPRLTKRSVLEENEGLRPRTSQLEDALNLGVAPGLEDEYTSDDNLRHQRQTRAKKQARADATRSAQRNRLASNLQAKKQDEDAYNSQQSESEEERMRARYMRSRSVSPDRAQSISPDRLGGMSPDRARSISPDRARSISPDRLGSISPDRLGSISPDRLGSVSPDRARSISPDRLGSISPDRAQSVSPDR</sequence>
<proteinExistence type="inferred from homology"/>
<keyword evidence="3 7" id="KW-0507">mRNA processing</keyword>
<gene>
    <name evidence="9" type="ORF">MPSI1_002086</name>
</gene>
<feature type="compositionally biased region" description="Basic residues" evidence="8">
    <location>
        <begin position="207"/>
        <end position="216"/>
    </location>
</feature>
<name>A0AAF0JEH6_9BASI</name>
<dbReference type="GO" id="GO:0000398">
    <property type="term" value="P:mRNA splicing, via spliceosome"/>
    <property type="evidence" value="ECO:0007669"/>
    <property type="project" value="UniProtKB-UniRule"/>
</dbReference>
<evidence type="ECO:0000256" key="5">
    <source>
        <dbReference type="ARBA" id="ARBA00023187"/>
    </source>
</evidence>
<protein>
    <recommendedName>
        <fullName evidence="7">Pre-mRNA-splicing factor 38</fullName>
    </recommendedName>
</protein>
<dbReference type="InterPro" id="IPR005037">
    <property type="entry name" value="PRP38"/>
</dbReference>
<evidence type="ECO:0000256" key="3">
    <source>
        <dbReference type="ARBA" id="ARBA00022664"/>
    </source>
</evidence>
<dbReference type="Proteomes" id="UP001214628">
    <property type="component" value="Chromosome 2"/>
</dbReference>
<comment type="subcellular location">
    <subcellularLocation>
        <location evidence="1 7">Nucleus</location>
    </subcellularLocation>
</comment>
<reference evidence="9" key="1">
    <citation type="submission" date="2023-02" db="EMBL/GenBank/DDBJ databases">
        <title>Mating type loci evolution in Malassezia.</title>
        <authorList>
            <person name="Coelho M.A."/>
        </authorList>
    </citation>
    <scope>NUCLEOTIDE SEQUENCE</scope>
    <source>
        <strain evidence="9">CBS 14136</strain>
    </source>
</reference>
<keyword evidence="10" id="KW-1185">Reference proteome</keyword>
<evidence type="ECO:0000313" key="9">
    <source>
        <dbReference type="EMBL" id="WFD43424.1"/>
    </source>
</evidence>
<evidence type="ECO:0000256" key="7">
    <source>
        <dbReference type="RuleBase" id="RU367025"/>
    </source>
</evidence>
<comment type="function">
    <text evidence="7">Required for pre-mRNA splicing.</text>
</comment>
<accession>A0AAF0JEH6</accession>
<evidence type="ECO:0000256" key="8">
    <source>
        <dbReference type="SAM" id="MobiDB-lite"/>
    </source>
</evidence>
<evidence type="ECO:0000256" key="1">
    <source>
        <dbReference type="ARBA" id="ARBA00004123"/>
    </source>
</evidence>
<dbReference type="EMBL" id="CP118376">
    <property type="protein sequence ID" value="WFD43424.1"/>
    <property type="molecule type" value="Genomic_DNA"/>
</dbReference>